<dbReference type="Gene3D" id="3.30.565.10">
    <property type="entry name" value="Histidine kinase-like ATPase, C-terminal domain"/>
    <property type="match status" value="1"/>
</dbReference>
<sequence length="343" mass="36811">MPEVVKIALLALLWSAPVVLAGALVLWRARRMSLQMSMVILVLIPVLAVLSGVIGVSGFMFTADFARTLTVLAAVLVVAVPAAVALGRFQARRTVWERQIREQERAAEAARRELVAWVSHDLRTPLAGIRAMSEALRDAVVTDPGDVTEFADRIDRETVRLSAMVDDLFEMSRIHSGALTLELETIDVREVADEVRAGLAQVAKRSRVDLDLDAPEPVQAPVGVSALARILRNLVLNALAHTPAGGRVTIAVRRDGDDVVLRVDDTGTGIADDDLDRIFDLAYRGTAHRSPVNTDGLPAGTGMGLAIARGLVDVHGGTVVAANLRQGARFEVRLPGRISAGEQ</sequence>
<evidence type="ECO:0000259" key="9">
    <source>
        <dbReference type="PROSITE" id="PS50109"/>
    </source>
</evidence>
<dbReference type="InterPro" id="IPR003661">
    <property type="entry name" value="HisK_dim/P_dom"/>
</dbReference>
<dbReference type="GO" id="GO:0005886">
    <property type="term" value="C:plasma membrane"/>
    <property type="evidence" value="ECO:0007669"/>
    <property type="project" value="UniProtKB-SubCell"/>
</dbReference>
<protein>
    <recommendedName>
        <fullName evidence="3">histidine kinase</fullName>
        <ecNumber evidence="3">2.7.13.3</ecNumber>
    </recommendedName>
</protein>
<proteinExistence type="predicted"/>
<evidence type="ECO:0000313" key="12">
    <source>
        <dbReference type="Proteomes" id="UP000271626"/>
    </source>
</evidence>
<keyword evidence="5 11" id="KW-0808">Transferase</keyword>
<gene>
    <name evidence="11" type="primary">phoR_1</name>
    <name evidence="10" type="ORF">KFZ73_13030</name>
    <name evidence="11" type="ORF">NCTC10741_02288</name>
</gene>
<accession>A0A3P8L710</accession>
<comment type="subcellular location">
    <subcellularLocation>
        <location evidence="2">Cell membrane</location>
    </subcellularLocation>
</comment>
<dbReference type="PANTHER" id="PTHR43711">
    <property type="entry name" value="TWO-COMPONENT HISTIDINE KINASE"/>
    <property type="match status" value="1"/>
</dbReference>
<evidence type="ECO:0000256" key="7">
    <source>
        <dbReference type="ARBA" id="ARBA00023012"/>
    </source>
</evidence>
<dbReference type="SUPFAM" id="SSF55874">
    <property type="entry name" value="ATPase domain of HSP90 chaperone/DNA topoisomerase II/histidine kinase"/>
    <property type="match status" value="1"/>
</dbReference>
<reference evidence="11 12" key="1">
    <citation type="submission" date="2018-12" db="EMBL/GenBank/DDBJ databases">
        <authorList>
            <consortium name="Pathogen Informatics"/>
        </authorList>
    </citation>
    <scope>NUCLEOTIDE SEQUENCE [LARGE SCALE GENOMIC DNA]</scope>
    <source>
        <strain evidence="11 12">NCTC10741</strain>
    </source>
</reference>
<dbReference type="InterPro" id="IPR050736">
    <property type="entry name" value="Sensor_HK_Regulatory"/>
</dbReference>
<dbReference type="Pfam" id="PF02518">
    <property type="entry name" value="HATPase_c"/>
    <property type="match status" value="1"/>
</dbReference>
<keyword evidence="6 10" id="KW-0418">Kinase</keyword>
<dbReference type="OrthoDB" id="9806130at2"/>
<dbReference type="EC" id="2.7.13.3" evidence="3"/>
<dbReference type="InterPro" id="IPR036890">
    <property type="entry name" value="HATPase_C_sf"/>
</dbReference>
<dbReference type="InterPro" id="IPR003594">
    <property type="entry name" value="HATPase_dom"/>
</dbReference>
<evidence type="ECO:0000256" key="6">
    <source>
        <dbReference type="ARBA" id="ARBA00022777"/>
    </source>
</evidence>
<evidence type="ECO:0000256" key="2">
    <source>
        <dbReference type="ARBA" id="ARBA00004236"/>
    </source>
</evidence>
<keyword evidence="4" id="KW-0597">Phosphoprotein</keyword>
<dbReference type="PROSITE" id="PS50109">
    <property type="entry name" value="HIS_KIN"/>
    <property type="match status" value="1"/>
</dbReference>
<dbReference type="Gene3D" id="1.10.287.130">
    <property type="match status" value="1"/>
</dbReference>
<dbReference type="SUPFAM" id="SSF47384">
    <property type="entry name" value="Homodimeric domain of signal transducing histidine kinase"/>
    <property type="match status" value="1"/>
</dbReference>
<organism evidence="11 12">
    <name type="scientific">Tsukamurella paurometabola</name>
    <name type="common">Corynebacterium paurometabolum</name>
    <dbReference type="NCBI Taxonomy" id="2061"/>
    <lineage>
        <taxon>Bacteria</taxon>
        <taxon>Bacillati</taxon>
        <taxon>Actinomycetota</taxon>
        <taxon>Actinomycetes</taxon>
        <taxon>Mycobacteriales</taxon>
        <taxon>Tsukamurellaceae</taxon>
        <taxon>Tsukamurella</taxon>
    </lineage>
</organism>
<dbReference type="Pfam" id="PF00512">
    <property type="entry name" value="HisKA"/>
    <property type="match status" value="1"/>
</dbReference>
<comment type="catalytic activity">
    <reaction evidence="1">
        <text>ATP + protein L-histidine = ADP + protein N-phospho-L-histidine.</text>
        <dbReference type="EC" id="2.7.13.3"/>
    </reaction>
</comment>
<dbReference type="FunFam" id="1.10.287.130:FF:000001">
    <property type="entry name" value="Two-component sensor histidine kinase"/>
    <property type="match status" value="1"/>
</dbReference>
<evidence type="ECO:0000256" key="3">
    <source>
        <dbReference type="ARBA" id="ARBA00012438"/>
    </source>
</evidence>
<feature type="transmembrane region" description="Helical" evidence="8">
    <location>
        <begin position="6"/>
        <end position="27"/>
    </location>
</feature>
<keyword evidence="8" id="KW-0472">Membrane</keyword>
<dbReference type="CDD" id="cd00082">
    <property type="entry name" value="HisKA"/>
    <property type="match status" value="1"/>
</dbReference>
<evidence type="ECO:0000256" key="5">
    <source>
        <dbReference type="ARBA" id="ARBA00022679"/>
    </source>
</evidence>
<dbReference type="InterPro" id="IPR036097">
    <property type="entry name" value="HisK_dim/P_sf"/>
</dbReference>
<reference evidence="10 13" key="2">
    <citation type="submission" date="2021-04" db="EMBL/GenBank/DDBJ databases">
        <title>Whole genome sequence analysis of a thiophenic sulfur metabolizing bacteria.</title>
        <authorList>
            <person name="Akhtar N."/>
            <person name="Akram J."/>
            <person name="Aslam A."/>
        </authorList>
    </citation>
    <scope>NUCLEOTIDE SEQUENCE [LARGE SCALE GENOMIC DNA]</scope>
    <source>
        <strain evidence="10 13">3OW</strain>
    </source>
</reference>
<keyword evidence="8" id="KW-0812">Transmembrane</keyword>
<dbReference type="PRINTS" id="PR00344">
    <property type="entry name" value="BCTRLSENSOR"/>
</dbReference>
<evidence type="ECO:0000313" key="11">
    <source>
        <dbReference type="EMBL" id="VDR39151.1"/>
    </source>
</evidence>
<feature type="transmembrane region" description="Helical" evidence="8">
    <location>
        <begin position="69"/>
        <end position="89"/>
    </location>
</feature>
<feature type="domain" description="Histidine kinase" evidence="9">
    <location>
        <begin position="117"/>
        <end position="338"/>
    </location>
</feature>
<dbReference type="AlphaFoldDB" id="A0A3P8L710"/>
<evidence type="ECO:0000256" key="4">
    <source>
        <dbReference type="ARBA" id="ARBA00022553"/>
    </source>
</evidence>
<dbReference type="Proteomes" id="UP000676853">
    <property type="component" value="Unassembled WGS sequence"/>
</dbReference>
<evidence type="ECO:0000313" key="10">
    <source>
        <dbReference type="EMBL" id="MBS4102158.1"/>
    </source>
</evidence>
<dbReference type="PANTHER" id="PTHR43711:SF1">
    <property type="entry name" value="HISTIDINE KINASE 1"/>
    <property type="match status" value="1"/>
</dbReference>
<keyword evidence="8" id="KW-1133">Transmembrane helix</keyword>
<dbReference type="Proteomes" id="UP000271626">
    <property type="component" value="Chromosome"/>
</dbReference>
<feature type="transmembrane region" description="Helical" evidence="8">
    <location>
        <begin position="39"/>
        <end position="63"/>
    </location>
</feature>
<evidence type="ECO:0000313" key="13">
    <source>
        <dbReference type="Proteomes" id="UP000676853"/>
    </source>
</evidence>
<dbReference type="SMART" id="SM00388">
    <property type="entry name" value="HisKA"/>
    <property type="match status" value="1"/>
</dbReference>
<dbReference type="SMART" id="SM00387">
    <property type="entry name" value="HATPase_c"/>
    <property type="match status" value="1"/>
</dbReference>
<evidence type="ECO:0000256" key="1">
    <source>
        <dbReference type="ARBA" id="ARBA00000085"/>
    </source>
</evidence>
<keyword evidence="7" id="KW-0902">Two-component regulatory system</keyword>
<dbReference type="InterPro" id="IPR005467">
    <property type="entry name" value="His_kinase_dom"/>
</dbReference>
<dbReference type="InterPro" id="IPR004358">
    <property type="entry name" value="Sig_transdc_His_kin-like_C"/>
</dbReference>
<dbReference type="GO" id="GO:0000155">
    <property type="term" value="F:phosphorelay sensor kinase activity"/>
    <property type="evidence" value="ECO:0007669"/>
    <property type="project" value="InterPro"/>
</dbReference>
<dbReference type="EMBL" id="LR131273">
    <property type="protein sequence ID" value="VDR39151.1"/>
    <property type="molecule type" value="Genomic_DNA"/>
</dbReference>
<keyword evidence="13" id="KW-1185">Reference proteome</keyword>
<name>A0A3P8L710_TSUPA</name>
<dbReference type="EMBL" id="JAGXOE010000029">
    <property type="protein sequence ID" value="MBS4102158.1"/>
    <property type="molecule type" value="Genomic_DNA"/>
</dbReference>
<evidence type="ECO:0000256" key="8">
    <source>
        <dbReference type="SAM" id="Phobius"/>
    </source>
</evidence>
<dbReference type="RefSeq" id="WP_126196287.1">
    <property type="nucleotide sequence ID" value="NZ_CP085954.1"/>
</dbReference>